<reference evidence="1" key="1">
    <citation type="submission" date="2022-12" db="EMBL/GenBank/DDBJ databases">
        <title>Genome Sequence of Lasiodiplodia mahajangana.</title>
        <authorList>
            <person name="Buettner E."/>
        </authorList>
    </citation>
    <scope>NUCLEOTIDE SEQUENCE</scope>
    <source>
        <strain evidence="1">VT137</strain>
    </source>
</reference>
<dbReference type="Proteomes" id="UP001153332">
    <property type="component" value="Unassembled WGS sequence"/>
</dbReference>
<evidence type="ECO:0000313" key="2">
    <source>
        <dbReference type="Proteomes" id="UP001153332"/>
    </source>
</evidence>
<protein>
    <submittedName>
        <fullName evidence="1">Uncharacterized protein</fullName>
    </submittedName>
</protein>
<keyword evidence="2" id="KW-1185">Reference proteome</keyword>
<dbReference type="EMBL" id="JAPUUL010002136">
    <property type="protein sequence ID" value="KAJ8125877.1"/>
    <property type="molecule type" value="Genomic_DNA"/>
</dbReference>
<proteinExistence type="predicted"/>
<accession>A0ACC2JEZ8</accession>
<organism evidence="1 2">
    <name type="scientific">Lasiodiplodia mahajangana</name>
    <dbReference type="NCBI Taxonomy" id="1108764"/>
    <lineage>
        <taxon>Eukaryota</taxon>
        <taxon>Fungi</taxon>
        <taxon>Dikarya</taxon>
        <taxon>Ascomycota</taxon>
        <taxon>Pezizomycotina</taxon>
        <taxon>Dothideomycetes</taxon>
        <taxon>Dothideomycetes incertae sedis</taxon>
        <taxon>Botryosphaeriales</taxon>
        <taxon>Botryosphaeriaceae</taxon>
        <taxon>Lasiodiplodia</taxon>
    </lineage>
</organism>
<gene>
    <name evidence="1" type="ORF">O1611_g7760</name>
</gene>
<evidence type="ECO:0000313" key="1">
    <source>
        <dbReference type="EMBL" id="KAJ8125877.1"/>
    </source>
</evidence>
<name>A0ACC2JEZ8_9PEZI</name>
<sequence length="141" mass="15621">MPAVVNQQQPDFHVSVETITRFTATLNDFISALNTSIATINASITTINTSIVDLRTEMRDEMQGMQGLVEDLDFNTRARALNSTASRREAIIRPLRNTTTHKVVDLPQTLKEIKALRGAKLEGYLKALGQTPARGAEKKKI</sequence>
<comment type="caution">
    <text evidence="1">The sequence shown here is derived from an EMBL/GenBank/DDBJ whole genome shotgun (WGS) entry which is preliminary data.</text>
</comment>